<organism evidence="10 11">
    <name type="scientific">Dyadobacter koreensis</name>
    <dbReference type="NCBI Taxonomy" id="408657"/>
    <lineage>
        <taxon>Bacteria</taxon>
        <taxon>Pseudomonadati</taxon>
        <taxon>Bacteroidota</taxon>
        <taxon>Cytophagia</taxon>
        <taxon>Cytophagales</taxon>
        <taxon>Spirosomataceae</taxon>
        <taxon>Dyadobacter</taxon>
    </lineage>
</organism>
<evidence type="ECO:0000256" key="7">
    <source>
        <dbReference type="ARBA" id="ARBA00023237"/>
    </source>
</evidence>
<name>A0A1H6TQT0_9BACT</name>
<keyword evidence="5" id="KW-0732">Signal</keyword>
<dbReference type="InterPro" id="IPR012910">
    <property type="entry name" value="Plug_dom"/>
</dbReference>
<evidence type="ECO:0000313" key="11">
    <source>
        <dbReference type="Proteomes" id="UP000199532"/>
    </source>
</evidence>
<dbReference type="SUPFAM" id="SSF49464">
    <property type="entry name" value="Carboxypeptidase regulatory domain-like"/>
    <property type="match status" value="1"/>
</dbReference>
<evidence type="ECO:0000256" key="3">
    <source>
        <dbReference type="ARBA" id="ARBA00022452"/>
    </source>
</evidence>
<dbReference type="InterPro" id="IPR037066">
    <property type="entry name" value="Plug_dom_sf"/>
</dbReference>
<keyword evidence="2 8" id="KW-0813">Transport</keyword>
<feature type="domain" description="TonB-dependent receptor plug" evidence="9">
    <location>
        <begin position="132"/>
        <end position="260"/>
    </location>
</feature>
<dbReference type="SUPFAM" id="SSF56935">
    <property type="entry name" value="Porins"/>
    <property type="match status" value="1"/>
</dbReference>
<accession>A0A1H6TQT0</accession>
<evidence type="ECO:0000256" key="4">
    <source>
        <dbReference type="ARBA" id="ARBA00022692"/>
    </source>
</evidence>
<comment type="subcellular location">
    <subcellularLocation>
        <location evidence="1 8">Cell outer membrane</location>
        <topology evidence="1 8">Multi-pass membrane protein</topology>
    </subcellularLocation>
</comment>
<dbReference type="RefSeq" id="WP_090335315.1">
    <property type="nucleotide sequence ID" value="NZ_FNXY01000003.1"/>
</dbReference>
<dbReference type="PANTHER" id="PTHR30069:SF29">
    <property type="entry name" value="HEMOGLOBIN AND HEMOGLOBIN-HAPTOGLOBIN-BINDING PROTEIN 1-RELATED"/>
    <property type="match status" value="1"/>
</dbReference>
<dbReference type="InterPro" id="IPR039426">
    <property type="entry name" value="TonB-dep_rcpt-like"/>
</dbReference>
<dbReference type="InterPro" id="IPR036942">
    <property type="entry name" value="Beta-barrel_TonB_sf"/>
</dbReference>
<protein>
    <submittedName>
        <fullName evidence="10">TonB-linked outer membrane protein, SusC/RagA family</fullName>
    </submittedName>
</protein>
<dbReference type="NCBIfam" id="TIGR04056">
    <property type="entry name" value="OMP_RagA_SusC"/>
    <property type="match status" value="1"/>
</dbReference>
<evidence type="ECO:0000256" key="6">
    <source>
        <dbReference type="ARBA" id="ARBA00023136"/>
    </source>
</evidence>
<dbReference type="Gene3D" id="2.60.40.1120">
    <property type="entry name" value="Carboxypeptidase-like, regulatory domain"/>
    <property type="match status" value="1"/>
</dbReference>
<keyword evidence="7 8" id="KW-0998">Cell outer membrane</keyword>
<dbReference type="GO" id="GO:0044718">
    <property type="term" value="P:siderophore transmembrane transport"/>
    <property type="evidence" value="ECO:0007669"/>
    <property type="project" value="TreeGrafter"/>
</dbReference>
<keyword evidence="3 8" id="KW-1134">Transmembrane beta strand</keyword>
<dbReference type="Gene3D" id="2.170.130.10">
    <property type="entry name" value="TonB-dependent receptor, plug domain"/>
    <property type="match status" value="1"/>
</dbReference>
<dbReference type="Proteomes" id="UP000199532">
    <property type="component" value="Unassembled WGS sequence"/>
</dbReference>
<comment type="similarity">
    <text evidence="8">Belongs to the TonB-dependent receptor family.</text>
</comment>
<dbReference type="AlphaFoldDB" id="A0A1H6TQT0"/>
<dbReference type="PANTHER" id="PTHR30069">
    <property type="entry name" value="TONB-DEPENDENT OUTER MEMBRANE RECEPTOR"/>
    <property type="match status" value="1"/>
</dbReference>
<dbReference type="Gene3D" id="2.40.170.20">
    <property type="entry name" value="TonB-dependent receptor, beta-barrel domain"/>
    <property type="match status" value="1"/>
</dbReference>
<dbReference type="EMBL" id="FNXY01000003">
    <property type="protein sequence ID" value="SEI81616.1"/>
    <property type="molecule type" value="Genomic_DNA"/>
</dbReference>
<evidence type="ECO:0000256" key="5">
    <source>
        <dbReference type="ARBA" id="ARBA00022729"/>
    </source>
</evidence>
<dbReference type="InterPro" id="IPR023996">
    <property type="entry name" value="TonB-dep_OMP_SusC/RagA"/>
</dbReference>
<dbReference type="InterPro" id="IPR008969">
    <property type="entry name" value="CarboxyPept-like_regulatory"/>
</dbReference>
<evidence type="ECO:0000256" key="8">
    <source>
        <dbReference type="PROSITE-ProRule" id="PRU01360"/>
    </source>
</evidence>
<proteinExistence type="inferred from homology"/>
<dbReference type="Pfam" id="PF07715">
    <property type="entry name" value="Plug"/>
    <property type="match status" value="1"/>
</dbReference>
<sequence>MRKKIYLSIHVLRSVAALVVVMLLTAEVFAQSYSIKGKVSDGSGQGVPGVSVLLKGTMVGTVTDVEGSYSLNSDLKPGNYSLDFSSIGYAPVSQAVTLGNQTSVVVDVTVKEAIAQLDEVVVTGSTIKTTRRQLGNAINSISSKELTNSGSANLFSALQGKVPGAQITQNSGDPSGGMTIRLRGIKSLQGNSDPLYVIDGVILSNASINVSQYALSDQVGSAVVGSNRMSDINPADIESMNIINGAAAAAQYGSRASNGVVLITTKRGKSGAPQINFSTSVNVNELRKKLKISTYGKQFGFAALRLGTITGLTPAQISANPGVTTTPVTRDGVTANLATNLVDVSRYDYQDEIFRTGYGTDNALSISGGNEKTQYYASLSYMKNQGIVEGTDFQRYGLRVRLEQRLASWAKLSAGITYNNSFSNEKPNGNVFYSPINSINITNNIYDITKRDAQGNLLGVEPTRVNPLTTVEEMKFTQAVNRTVNDIQLNLTPLKGLNIDWVFGIDAFSQLGKNLIPPYPYGTSSGLPAERYPKGFAANVNANTFLYNNDINISYERDLSPDFKLNVAAGTSYQNSKTDISASNGQNLAPSFETVNGAASTTVKATYGLDQWDLFGVFGQATFGYKNLAFITGAVRSDRSSKFSSSEANQVYPKFSASFIPSDLGFWDKNGIGKVVNSAKLRYSWGKSGNMTGIGTYDRFWQFNSVPFLGQNTILPSATLANERVRPEFMTENEGGIDFTFLKNKLTLGLTAYTQKITDLVVNRVLAPSSGGTSIINNVGEMQNKGYEVSLGYTPIQTKDLTWDVSVIYSQNRNKITQLGSPLVALNSVTGAPSFLVQGQAASVFYGTFFARNEDGTQFLTAQGLPQSQKGVQSATDPLAYTPSPKGADGQFSTNTTVRKVIGNPNPKWTGSFVSNLTYKRFGFRFLLDAVQGMDVFNADRRTRQGVGIGDYAERELTGELQRGYVYSIYNTEEWRIDDASFVKLREISLSYTLPNVIKNVRNINIALSGRNLISWDNYDGFDPETNAGGNSDLLRGVDFGNVPIPRTYQVKISASF</sequence>
<evidence type="ECO:0000256" key="1">
    <source>
        <dbReference type="ARBA" id="ARBA00004571"/>
    </source>
</evidence>
<dbReference type="GO" id="GO:0015344">
    <property type="term" value="F:siderophore uptake transmembrane transporter activity"/>
    <property type="evidence" value="ECO:0007669"/>
    <property type="project" value="TreeGrafter"/>
</dbReference>
<dbReference type="NCBIfam" id="TIGR04057">
    <property type="entry name" value="SusC_RagA_signa"/>
    <property type="match status" value="1"/>
</dbReference>
<dbReference type="Pfam" id="PF13715">
    <property type="entry name" value="CarbopepD_reg_2"/>
    <property type="match status" value="1"/>
</dbReference>
<keyword evidence="4 8" id="KW-0812">Transmembrane</keyword>
<keyword evidence="6 8" id="KW-0472">Membrane</keyword>
<dbReference type="OrthoDB" id="9768177at2"/>
<evidence type="ECO:0000313" key="10">
    <source>
        <dbReference type="EMBL" id="SEI81616.1"/>
    </source>
</evidence>
<dbReference type="InterPro" id="IPR023997">
    <property type="entry name" value="TonB-dep_OMP_SusC/RagA_CS"/>
</dbReference>
<evidence type="ECO:0000259" key="9">
    <source>
        <dbReference type="Pfam" id="PF07715"/>
    </source>
</evidence>
<keyword evidence="11" id="KW-1185">Reference proteome</keyword>
<evidence type="ECO:0000256" key="2">
    <source>
        <dbReference type="ARBA" id="ARBA00022448"/>
    </source>
</evidence>
<reference evidence="10 11" key="1">
    <citation type="submission" date="2016-10" db="EMBL/GenBank/DDBJ databases">
        <authorList>
            <person name="de Groot N.N."/>
        </authorList>
    </citation>
    <scope>NUCLEOTIDE SEQUENCE [LARGE SCALE GENOMIC DNA]</scope>
    <source>
        <strain evidence="10 11">DSM 19938</strain>
    </source>
</reference>
<gene>
    <name evidence="10" type="ORF">SAMN04487995_2341</name>
</gene>
<dbReference type="PROSITE" id="PS52016">
    <property type="entry name" value="TONB_DEPENDENT_REC_3"/>
    <property type="match status" value="1"/>
</dbReference>
<dbReference type="GO" id="GO:0009279">
    <property type="term" value="C:cell outer membrane"/>
    <property type="evidence" value="ECO:0007669"/>
    <property type="project" value="UniProtKB-SubCell"/>
</dbReference>
<dbReference type="STRING" id="408657.SAMN04487995_2341"/>